<gene>
    <name evidence="2" type="ORF">DFH94DRAFT_741356</name>
</gene>
<sequence>MHRRGGAGLAALHRQQESLKSYDALSNQLSTEQVETLHAQLDHFRGALTRFATHHRADIRGDPRFRRAFQQMCASIGVDPLAGPRRGGWWEEALGLGDWQSELGVQIVDVCVSTRERNGGLIELAELVRILSRLQEDVVRSIQALKALGAGYEVLELEFGYGHGGGRKMVRSVPKELDADQMVVLAVAAEQRGRVDEELLIQRHAWTAERAGAVLQNMLLRDGTCWLDEQDGPDGTRRAYWIPAAMQWDD</sequence>
<organism evidence="2 3">
    <name type="scientific">Russula ochroleuca</name>
    <dbReference type="NCBI Taxonomy" id="152965"/>
    <lineage>
        <taxon>Eukaryota</taxon>
        <taxon>Fungi</taxon>
        <taxon>Dikarya</taxon>
        <taxon>Basidiomycota</taxon>
        <taxon>Agaricomycotina</taxon>
        <taxon>Agaricomycetes</taxon>
        <taxon>Russulales</taxon>
        <taxon>Russulaceae</taxon>
        <taxon>Russula</taxon>
    </lineage>
</organism>
<dbReference type="PANTHER" id="PTHR12806">
    <property type="entry name" value="EAP30 SUBUNIT OF ELL COMPLEX"/>
    <property type="match status" value="1"/>
</dbReference>
<evidence type="ECO:0000256" key="1">
    <source>
        <dbReference type="ARBA" id="ARBA00009834"/>
    </source>
</evidence>
<proteinExistence type="inferred from homology"/>
<keyword evidence="3" id="KW-1185">Reference proteome</keyword>
<name>A0A9P5MWB1_9AGAM</name>
<dbReference type="InterPro" id="IPR036390">
    <property type="entry name" value="WH_DNA-bd_sf"/>
</dbReference>
<dbReference type="OrthoDB" id="283883at2759"/>
<evidence type="ECO:0000313" key="2">
    <source>
        <dbReference type="EMBL" id="KAF8480236.1"/>
    </source>
</evidence>
<accession>A0A9P5MWB1</accession>
<dbReference type="PANTHER" id="PTHR12806:SF0">
    <property type="entry name" value="VACUOLAR-SORTING PROTEIN SNF8"/>
    <property type="match status" value="1"/>
</dbReference>
<dbReference type="GO" id="GO:0043328">
    <property type="term" value="P:protein transport to vacuole involved in ubiquitin-dependent protein catabolic process via the multivesicular body sorting pathway"/>
    <property type="evidence" value="ECO:0007669"/>
    <property type="project" value="TreeGrafter"/>
</dbReference>
<evidence type="ECO:0000313" key="3">
    <source>
        <dbReference type="Proteomes" id="UP000759537"/>
    </source>
</evidence>
<dbReference type="Gene3D" id="6.10.140.180">
    <property type="match status" value="1"/>
</dbReference>
<dbReference type="Pfam" id="PF04157">
    <property type="entry name" value="EAP30"/>
    <property type="match status" value="1"/>
</dbReference>
<comment type="similarity">
    <text evidence="1">Belongs to the SNF8 family.</text>
</comment>
<dbReference type="InterPro" id="IPR036388">
    <property type="entry name" value="WH-like_DNA-bd_sf"/>
</dbReference>
<dbReference type="EMBL" id="WHVB01000008">
    <property type="protein sequence ID" value="KAF8480236.1"/>
    <property type="molecule type" value="Genomic_DNA"/>
</dbReference>
<dbReference type="InterPro" id="IPR040608">
    <property type="entry name" value="Snf8/Vps36"/>
</dbReference>
<dbReference type="AlphaFoldDB" id="A0A9P5MWB1"/>
<reference evidence="2" key="1">
    <citation type="submission" date="2019-10" db="EMBL/GenBank/DDBJ databases">
        <authorList>
            <consortium name="DOE Joint Genome Institute"/>
            <person name="Kuo A."/>
            <person name="Miyauchi S."/>
            <person name="Kiss E."/>
            <person name="Drula E."/>
            <person name="Kohler A."/>
            <person name="Sanchez-Garcia M."/>
            <person name="Andreopoulos B."/>
            <person name="Barry K.W."/>
            <person name="Bonito G."/>
            <person name="Buee M."/>
            <person name="Carver A."/>
            <person name="Chen C."/>
            <person name="Cichocki N."/>
            <person name="Clum A."/>
            <person name="Culley D."/>
            <person name="Crous P.W."/>
            <person name="Fauchery L."/>
            <person name="Girlanda M."/>
            <person name="Hayes R."/>
            <person name="Keri Z."/>
            <person name="LaButti K."/>
            <person name="Lipzen A."/>
            <person name="Lombard V."/>
            <person name="Magnuson J."/>
            <person name="Maillard F."/>
            <person name="Morin E."/>
            <person name="Murat C."/>
            <person name="Nolan M."/>
            <person name="Ohm R."/>
            <person name="Pangilinan J."/>
            <person name="Pereira M."/>
            <person name="Perotto S."/>
            <person name="Peter M."/>
            <person name="Riley R."/>
            <person name="Sitrit Y."/>
            <person name="Stielow B."/>
            <person name="Szollosi G."/>
            <person name="Zifcakova L."/>
            <person name="Stursova M."/>
            <person name="Spatafora J.W."/>
            <person name="Tedersoo L."/>
            <person name="Vaario L.-M."/>
            <person name="Yamada A."/>
            <person name="Yan M."/>
            <person name="Wang P."/>
            <person name="Xu J."/>
            <person name="Bruns T."/>
            <person name="Baldrian P."/>
            <person name="Vilgalys R."/>
            <person name="Henrissat B."/>
            <person name="Grigoriev I.V."/>
            <person name="Hibbett D."/>
            <person name="Nagy L.G."/>
            <person name="Martin F.M."/>
        </authorList>
    </citation>
    <scope>NUCLEOTIDE SEQUENCE</scope>
    <source>
        <strain evidence="2">Prilba</strain>
    </source>
</reference>
<dbReference type="GO" id="GO:0000814">
    <property type="term" value="C:ESCRT II complex"/>
    <property type="evidence" value="ECO:0007669"/>
    <property type="project" value="InterPro"/>
</dbReference>
<comment type="caution">
    <text evidence="2">The sequence shown here is derived from an EMBL/GenBank/DDBJ whole genome shotgun (WGS) entry which is preliminary data.</text>
</comment>
<reference evidence="2" key="2">
    <citation type="journal article" date="2020" name="Nat. Commun.">
        <title>Large-scale genome sequencing of mycorrhizal fungi provides insights into the early evolution of symbiotic traits.</title>
        <authorList>
            <person name="Miyauchi S."/>
            <person name="Kiss E."/>
            <person name="Kuo A."/>
            <person name="Drula E."/>
            <person name="Kohler A."/>
            <person name="Sanchez-Garcia M."/>
            <person name="Morin E."/>
            <person name="Andreopoulos B."/>
            <person name="Barry K.W."/>
            <person name="Bonito G."/>
            <person name="Buee M."/>
            <person name="Carver A."/>
            <person name="Chen C."/>
            <person name="Cichocki N."/>
            <person name="Clum A."/>
            <person name="Culley D."/>
            <person name="Crous P.W."/>
            <person name="Fauchery L."/>
            <person name="Girlanda M."/>
            <person name="Hayes R.D."/>
            <person name="Keri Z."/>
            <person name="LaButti K."/>
            <person name="Lipzen A."/>
            <person name="Lombard V."/>
            <person name="Magnuson J."/>
            <person name="Maillard F."/>
            <person name="Murat C."/>
            <person name="Nolan M."/>
            <person name="Ohm R.A."/>
            <person name="Pangilinan J."/>
            <person name="Pereira M.F."/>
            <person name="Perotto S."/>
            <person name="Peter M."/>
            <person name="Pfister S."/>
            <person name="Riley R."/>
            <person name="Sitrit Y."/>
            <person name="Stielow J.B."/>
            <person name="Szollosi G."/>
            <person name="Zifcakova L."/>
            <person name="Stursova M."/>
            <person name="Spatafora J.W."/>
            <person name="Tedersoo L."/>
            <person name="Vaario L.M."/>
            <person name="Yamada A."/>
            <person name="Yan M."/>
            <person name="Wang P."/>
            <person name="Xu J."/>
            <person name="Bruns T."/>
            <person name="Baldrian P."/>
            <person name="Vilgalys R."/>
            <person name="Dunand C."/>
            <person name="Henrissat B."/>
            <person name="Grigoriev I.V."/>
            <person name="Hibbett D."/>
            <person name="Nagy L.G."/>
            <person name="Martin F.M."/>
        </authorList>
    </citation>
    <scope>NUCLEOTIDE SEQUENCE</scope>
    <source>
        <strain evidence="2">Prilba</strain>
    </source>
</reference>
<dbReference type="InterPro" id="IPR016689">
    <property type="entry name" value="ESCRT-2_cplx_Snf8"/>
</dbReference>
<protein>
    <submittedName>
        <fullName evidence="2">EAP30/Vps36 family-domain-containing protein</fullName>
    </submittedName>
</protein>
<dbReference type="Proteomes" id="UP000759537">
    <property type="component" value="Unassembled WGS sequence"/>
</dbReference>
<dbReference type="SUPFAM" id="SSF46785">
    <property type="entry name" value="Winged helix' DNA-binding domain"/>
    <property type="match status" value="2"/>
</dbReference>
<dbReference type="Gene3D" id="1.10.10.10">
    <property type="entry name" value="Winged helix-like DNA-binding domain superfamily/Winged helix DNA-binding domain"/>
    <property type="match status" value="2"/>
</dbReference>